<dbReference type="InterPro" id="IPR045886">
    <property type="entry name" value="ThiF/MoeB/HesA"/>
</dbReference>
<sequence>MVNGKGLDGSLLLIGAGGLGSASALALGSLGFTRLTIIDDDLVEISNLQRQVAYRQEDLGQPKVMALRHQLQKLYPAMTVTALQSRLAAQEMTQQFAQHLLVLDGSDNFATRFAANDAALQAGLPLVHGAITGWRGQVTSIHGGRSPCLRCLFGGPPEQEGPACREAGVVGSGVGEIGWMMALEAYRILARWGEPLYGRLATVELKRGVRREVGYPQSADCICAGV</sequence>
<evidence type="ECO:0000259" key="1">
    <source>
        <dbReference type="Pfam" id="PF00899"/>
    </source>
</evidence>
<dbReference type="InterPro" id="IPR000594">
    <property type="entry name" value="ThiF_NAD_FAD-bd"/>
</dbReference>
<dbReference type="GO" id="GO:0008641">
    <property type="term" value="F:ubiquitin-like modifier activating enzyme activity"/>
    <property type="evidence" value="ECO:0007669"/>
    <property type="project" value="InterPro"/>
</dbReference>
<dbReference type="GO" id="GO:0016779">
    <property type="term" value="F:nucleotidyltransferase activity"/>
    <property type="evidence" value="ECO:0007669"/>
    <property type="project" value="TreeGrafter"/>
</dbReference>
<organism evidence="2">
    <name type="scientific">Magnetococcus massalia (strain MO-1)</name>
    <dbReference type="NCBI Taxonomy" id="451514"/>
    <lineage>
        <taxon>Bacteria</taxon>
        <taxon>Pseudomonadati</taxon>
        <taxon>Pseudomonadota</taxon>
        <taxon>Magnetococcia</taxon>
        <taxon>Magnetococcales</taxon>
        <taxon>Magnetococcaceae</taxon>
        <taxon>Magnetococcus</taxon>
    </lineage>
</organism>
<dbReference type="AlphaFoldDB" id="A0A1S7LK30"/>
<dbReference type="InterPro" id="IPR035985">
    <property type="entry name" value="Ubiquitin-activating_enz"/>
</dbReference>
<dbReference type="Pfam" id="PF00899">
    <property type="entry name" value="ThiF"/>
    <property type="match status" value="1"/>
</dbReference>
<dbReference type="EMBL" id="LO017727">
    <property type="protein sequence ID" value="CRH07255.1"/>
    <property type="molecule type" value="Genomic_DNA"/>
</dbReference>
<evidence type="ECO:0000313" key="2">
    <source>
        <dbReference type="EMBL" id="CRH07255.1"/>
    </source>
</evidence>
<reference evidence="2" key="1">
    <citation type="submission" date="2015-04" db="EMBL/GenBank/DDBJ databases">
        <authorList>
            <person name="Syromyatnikov M.Y."/>
            <person name="Popov V.N."/>
        </authorList>
    </citation>
    <scope>NUCLEOTIDE SEQUENCE</scope>
    <source>
        <strain evidence="2">MO-1</strain>
    </source>
</reference>
<dbReference type="GO" id="GO:0005829">
    <property type="term" value="C:cytosol"/>
    <property type="evidence" value="ECO:0007669"/>
    <property type="project" value="TreeGrafter"/>
</dbReference>
<name>A0A1S7LK30_MAGMO</name>
<dbReference type="Gene3D" id="3.40.50.720">
    <property type="entry name" value="NAD(P)-binding Rossmann-like Domain"/>
    <property type="match status" value="1"/>
</dbReference>
<dbReference type="SUPFAM" id="SSF69572">
    <property type="entry name" value="Activating enzymes of the ubiquitin-like proteins"/>
    <property type="match status" value="1"/>
</dbReference>
<dbReference type="GO" id="GO:0004792">
    <property type="term" value="F:thiosulfate-cyanide sulfurtransferase activity"/>
    <property type="evidence" value="ECO:0007669"/>
    <property type="project" value="TreeGrafter"/>
</dbReference>
<gene>
    <name evidence="2" type="ORF">MAGMO_3114</name>
</gene>
<proteinExistence type="predicted"/>
<accession>A0A1S7LK30</accession>
<feature type="domain" description="THIF-type NAD/FAD binding fold" evidence="1">
    <location>
        <begin position="10"/>
        <end position="215"/>
    </location>
</feature>
<protein>
    <submittedName>
        <fullName evidence="2">Putative BA/THIF-type NAD/FAD binding protein</fullName>
    </submittedName>
</protein>
<dbReference type="GO" id="GO:0008146">
    <property type="term" value="F:sulfotransferase activity"/>
    <property type="evidence" value="ECO:0007669"/>
    <property type="project" value="TreeGrafter"/>
</dbReference>
<dbReference type="PANTHER" id="PTHR10953:SF102">
    <property type="entry name" value="ADENYLYLTRANSFERASE AND SULFURTRANSFERASE MOCS3"/>
    <property type="match status" value="1"/>
</dbReference>
<dbReference type="PANTHER" id="PTHR10953">
    <property type="entry name" value="UBIQUITIN-ACTIVATING ENZYME E1"/>
    <property type="match status" value="1"/>
</dbReference>
<dbReference type="CDD" id="cd00757">
    <property type="entry name" value="ThiF_MoeB_HesA_family"/>
    <property type="match status" value="1"/>
</dbReference>